<evidence type="ECO:0000259" key="2">
    <source>
        <dbReference type="PROSITE" id="PS51698"/>
    </source>
</evidence>
<dbReference type="AlphaFoldDB" id="A0A821TU32"/>
<name>A0A821TU32_9BILA</name>
<comment type="caution">
    <text evidence="3">The sequence shown here is derived from an EMBL/GenBank/DDBJ whole genome shotgun (WGS) entry which is preliminary data.</text>
</comment>
<evidence type="ECO:0000256" key="1">
    <source>
        <dbReference type="SAM" id="MobiDB-lite"/>
    </source>
</evidence>
<feature type="region of interest" description="Disordered" evidence="1">
    <location>
        <begin position="65"/>
        <end position="118"/>
    </location>
</feature>
<proteinExistence type="predicted"/>
<organism evidence="3 4">
    <name type="scientific">Rotaria socialis</name>
    <dbReference type="NCBI Taxonomy" id="392032"/>
    <lineage>
        <taxon>Eukaryota</taxon>
        <taxon>Metazoa</taxon>
        <taxon>Spiralia</taxon>
        <taxon>Gnathifera</taxon>
        <taxon>Rotifera</taxon>
        <taxon>Eurotatoria</taxon>
        <taxon>Bdelloidea</taxon>
        <taxon>Philodinida</taxon>
        <taxon>Philodinidae</taxon>
        <taxon>Rotaria</taxon>
    </lineage>
</organism>
<feature type="domain" description="U-box" evidence="2">
    <location>
        <begin position="148"/>
        <end position="221"/>
    </location>
</feature>
<dbReference type="Gene3D" id="3.30.40.10">
    <property type="entry name" value="Zinc/RING finger domain, C3HC4 (zinc finger)"/>
    <property type="match status" value="1"/>
</dbReference>
<dbReference type="PANTHER" id="PTHR46573:SF1">
    <property type="entry name" value="WD REPEAT, SAM AND U-BOX DOMAIN-CONTAINING PROTEIN 1"/>
    <property type="match status" value="1"/>
</dbReference>
<feature type="compositionally biased region" description="Basic residues" evidence="1">
    <location>
        <begin position="70"/>
        <end position="83"/>
    </location>
</feature>
<sequence>NIMIKRLLNAAGNMMLELLDEAESERSNTHNPHRATGSEVLVCEFCRESLRQDLLHQHKITCPQNPARARVPHSRRDIQHRRQLSPLPHDVSHRLLRPPPIPPRSPPIHLHHPPMPPRSPPIHLHPPPIPPRPIRSQSQNLPTSITTRIPDALLCPITSDLFEDPVLAEDGHTYERQAIVQWIRQNGTSPITREPLHEKNLRTNYTIRKLVEELHLNNSLVS</sequence>
<dbReference type="InterPro" id="IPR013083">
    <property type="entry name" value="Znf_RING/FYVE/PHD"/>
</dbReference>
<dbReference type="Pfam" id="PF04564">
    <property type="entry name" value="U-box"/>
    <property type="match status" value="1"/>
</dbReference>
<dbReference type="PROSITE" id="PS51698">
    <property type="entry name" value="U_BOX"/>
    <property type="match status" value="1"/>
</dbReference>
<dbReference type="InterPro" id="IPR052085">
    <property type="entry name" value="WD-SAM-U-box"/>
</dbReference>
<reference evidence="3" key="1">
    <citation type="submission" date="2021-02" db="EMBL/GenBank/DDBJ databases">
        <authorList>
            <person name="Nowell W R."/>
        </authorList>
    </citation>
    <scope>NUCLEOTIDE SEQUENCE</scope>
</reference>
<dbReference type="InterPro" id="IPR003613">
    <property type="entry name" value="Ubox_domain"/>
</dbReference>
<feature type="compositionally biased region" description="Pro residues" evidence="1">
    <location>
        <begin position="97"/>
        <end position="106"/>
    </location>
</feature>
<dbReference type="GO" id="GO:0016567">
    <property type="term" value="P:protein ubiquitination"/>
    <property type="evidence" value="ECO:0007669"/>
    <property type="project" value="InterPro"/>
</dbReference>
<evidence type="ECO:0000313" key="3">
    <source>
        <dbReference type="EMBL" id="CAF4878562.1"/>
    </source>
</evidence>
<accession>A0A821TU32</accession>
<gene>
    <name evidence="3" type="ORF">QYT958_LOCUS29183</name>
</gene>
<dbReference type="Proteomes" id="UP000663848">
    <property type="component" value="Unassembled WGS sequence"/>
</dbReference>
<dbReference type="PANTHER" id="PTHR46573">
    <property type="entry name" value="WD REPEAT, SAM AND U-BOX DOMAIN-CONTAINING PROTEIN 1"/>
    <property type="match status" value="1"/>
</dbReference>
<dbReference type="GO" id="GO:0004842">
    <property type="term" value="F:ubiquitin-protein transferase activity"/>
    <property type="evidence" value="ECO:0007669"/>
    <property type="project" value="InterPro"/>
</dbReference>
<dbReference type="EMBL" id="CAJOBR010008389">
    <property type="protein sequence ID" value="CAF4878562.1"/>
    <property type="molecule type" value="Genomic_DNA"/>
</dbReference>
<dbReference type="SUPFAM" id="SSF57850">
    <property type="entry name" value="RING/U-box"/>
    <property type="match status" value="1"/>
</dbReference>
<protein>
    <recommendedName>
        <fullName evidence="2">U-box domain-containing protein</fullName>
    </recommendedName>
</protein>
<dbReference type="CDD" id="cd16655">
    <property type="entry name" value="RING-Ubox_WDSUB1-like"/>
    <property type="match status" value="1"/>
</dbReference>
<dbReference type="SMART" id="SM00504">
    <property type="entry name" value="Ubox"/>
    <property type="match status" value="1"/>
</dbReference>
<feature type="non-terminal residue" evidence="3">
    <location>
        <position position="1"/>
    </location>
</feature>
<evidence type="ECO:0000313" key="4">
    <source>
        <dbReference type="Proteomes" id="UP000663848"/>
    </source>
</evidence>